<organism evidence="1 2">
    <name type="scientific">Escherichia coli TA447</name>
    <dbReference type="NCBI Taxonomy" id="656447"/>
    <lineage>
        <taxon>Bacteria</taxon>
        <taxon>Pseudomonadati</taxon>
        <taxon>Pseudomonadota</taxon>
        <taxon>Gammaproteobacteria</taxon>
        <taxon>Enterobacterales</taxon>
        <taxon>Enterobacteriaceae</taxon>
        <taxon>Escherichia</taxon>
    </lineage>
</organism>
<proteinExistence type="predicted"/>
<gene>
    <name evidence="1" type="ORF">ECXG_05369</name>
</gene>
<sequence length="259" mass="28909">MNENTTLNALICRHARNLLLAQGWPEETDVDQRDPQNYPGWISIYVRLDAPRLATLLVNLHDCVLPPVLASAMQKLTGTGAELVLSGSQWQSLPVLPADGTQVSFPYAGEWLTEDEIRAVLAAVRDAVRSVSCRVAEEARRIRAALTTTGQTLLTRQTRRFRLVVKESDHPCWLDEDDKNLPVVLDAILNRGHVLRRWKCTWSAIVLSISCPVGWPAMCCVYRMNRPAAGLTVVFCGRWSGKPGPKSAAWRMPWQKSGN</sequence>
<dbReference type="Proteomes" id="UP000193942">
    <property type="component" value="Unassembled WGS sequence"/>
</dbReference>
<comment type="caution">
    <text evidence="1">The sequence shown here is derived from an EMBL/GenBank/DDBJ whole genome shotgun (WGS) entry which is preliminary data.</text>
</comment>
<dbReference type="EMBL" id="ADIZ01000053">
    <property type="protein sequence ID" value="OSK85509.1"/>
    <property type="molecule type" value="Genomic_DNA"/>
</dbReference>
<protein>
    <submittedName>
        <fullName evidence="1">Uncharacterized protein</fullName>
    </submittedName>
</protein>
<evidence type="ECO:0000313" key="2">
    <source>
        <dbReference type="Proteomes" id="UP000193942"/>
    </source>
</evidence>
<dbReference type="AlphaFoldDB" id="A0A1X3ISI7"/>
<evidence type="ECO:0000313" key="1">
    <source>
        <dbReference type="EMBL" id="OSK85509.1"/>
    </source>
</evidence>
<feature type="non-terminal residue" evidence="1">
    <location>
        <position position="259"/>
    </location>
</feature>
<accession>A0A1X3ISI7</accession>
<name>A0A1X3ISI7_ECOLX</name>
<reference evidence="1 2" key="1">
    <citation type="submission" date="2010-04" db="EMBL/GenBank/DDBJ databases">
        <title>The Genome Sequence of Escherichia coli TA447.</title>
        <authorList>
            <consortium name="The Broad Institute Genome Sequencing Platform"/>
            <consortium name="The Broad Institute Genome Sequencing Center for Infectious Disease"/>
            <person name="Feldgarden M."/>
            <person name="Gordon D.M."/>
            <person name="Johnson J.R."/>
            <person name="Johnston B.D."/>
            <person name="Young S."/>
            <person name="Zeng Q."/>
            <person name="Koehrsen M."/>
            <person name="Alvarado L."/>
            <person name="Berlin A.M."/>
            <person name="Borenstein D."/>
            <person name="Chapman S.B."/>
            <person name="Chen Z."/>
            <person name="Engels R."/>
            <person name="Freedman E."/>
            <person name="Gellesch M."/>
            <person name="Goldberg J."/>
            <person name="Griggs A."/>
            <person name="Gujja S."/>
            <person name="Heilman E.R."/>
            <person name="Heiman D.I."/>
            <person name="Hepburn T.A."/>
            <person name="Howarth C."/>
            <person name="Jen D."/>
            <person name="Larson L."/>
            <person name="Mehta T."/>
            <person name="Park D."/>
            <person name="Pearson M."/>
            <person name="Richards J."/>
            <person name="Roberts A."/>
            <person name="Saif S."/>
            <person name="Shea T.D."/>
            <person name="Shenoy N."/>
            <person name="Sisk P."/>
            <person name="Stolte C."/>
            <person name="Sykes S.N."/>
            <person name="Walk T."/>
            <person name="White J."/>
            <person name="Yandava C."/>
            <person name="Haas B."/>
            <person name="Henn M.R."/>
            <person name="Nusbaum C."/>
            <person name="Birren B."/>
        </authorList>
    </citation>
    <scope>NUCLEOTIDE SEQUENCE [LARGE SCALE GENOMIC DNA]</scope>
    <source>
        <strain evidence="1 2">TA447</strain>
    </source>
</reference>